<keyword evidence="4 6" id="KW-0472">Membrane</keyword>
<dbReference type="RefSeq" id="XP_060284133.1">
    <property type="nucleotide sequence ID" value="XM_060429907.1"/>
</dbReference>
<comment type="subcellular location">
    <subcellularLocation>
        <location evidence="1">Membrane</location>
        <topology evidence="1">Multi-pass membrane protein</topology>
    </subcellularLocation>
</comment>
<dbReference type="GeneID" id="85313094"/>
<feature type="transmembrane region" description="Helical" evidence="6">
    <location>
        <begin position="393"/>
        <end position="412"/>
    </location>
</feature>
<feature type="region of interest" description="Disordered" evidence="5">
    <location>
        <begin position="69"/>
        <end position="106"/>
    </location>
</feature>
<evidence type="ECO:0000256" key="5">
    <source>
        <dbReference type="SAM" id="MobiDB-lite"/>
    </source>
</evidence>
<feature type="transmembrane region" description="Helical" evidence="6">
    <location>
        <begin position="453"/>
        <end position="477"/>
    </location>
</feature>
<dbReference type="Pfam" id="PF02535">
    <property type="entry name" value="Zip"/>
    <property type="match status" value="1"/>
</dbReference>
<proteinExistence type="predicted"/>
<dbReference type="PANTHER" id="PTHR11040:SF55">
    <property type="entry name" value="MEMBRANE ZINC ION TRANSPORTER, PUTATIVE (AFU_ORTHOLOGUE AFUA_6G00470)-RELATED"/>
    <property type="match status" value="1"/>
</dbReference>
<keyword evidence="3 6" id="KW-1133">Transmembrane helix</keyword>
<feature type="transmembrane region" description="Helical" evidence="6">
    <location>
        <begin position="483"/>
        <end position="505"/>
    </location>
</feature>
<feature type="transmembrane region" description="Helical" evidence="6">
    <location>
        <begin position="418"/>
        <end position="441"/>
    </location>
</feature>
<accession>A0AAJ0C0X8</accession>
<feature type="transmembrane region" description="Helical" evidence="6">
    <location>
        <begin position="121"/>
        <end position="142"/>
    </location>
</feature>
<feature type="region of interest" description="Disordered" evidence="5">
    <location>
        <begin position="336"/>
        <end position="382"/>
    </location>
</feature>
<keyword evidence="2 6" id="KW-0812">Transmembrane</keyword>
<evidence type="ECO:0000313" key="8">
    <source>
        <dbReference type="Proteomes" id="UP001244011"/>
    </source>
</evidence>
<sequence>MICLSKADEGAFRHLLFNQSPGPLAAHQTTCEDLNGISNLREHVNACQDGGGGGASGGIFSALDEKDLLHSQQPPGTEPPVANAGKWSSGSSSRPETESGGDDRNRLSSTRLACLGRARSWVFLVLSILPIAFMLFAVSSYLKIVPSRVEGPLVSASKPAPSRKRSSCVSGGVSDAKYNTPLHVGALLIILFVSTTACAFPLFAVKFPALRIPGRFFFAVRHFGTGVLIATAFVHLLPTAFLSLGNPCLSGFWVKDYPAMPGAIALAGIFLVTVIEMIFHPSRQITPVQVVSKYPHNSRPFDNRTEENVARVRDLGPLNGRTSSIGHQLTHLTRQQSCSGRVESSPGDGNEVVRTKSDLDCRPAGDQERFADDSQEPELTPEQKQRKELLQCILLEVGILFHSVFIGMSLSVSVGNEFIVLLIAIAFHQTFEGLALGARIAAVNWPKQQSQPWLMALAYGCTTPLGQAIGLATHTLYNPGSEVGLILVGVMNAISAGLLTFASLVELLSEDFLSDASWRYLRGRRRVYACLLVFFGAFFMSLVGAWA</sequence>
<evidence type="ECO:0000256" key="1">
    <source>
        <dbReference type="ARBA" id="ARBA00004141"/>
    </source>
</evidence>
<dbReference type="GO" id="GO:0005886">
    <property type="term" value="C:plasma membrane"/>
    <property type="evidence" value="ECO:0007669"/>
    <property type="project" value="TreeGrafter"/>
</dbReference>
<feature type="transmembrane region" description="Helical" evidence="6">
    <location>
        <begin position="526"/>
        <end position="546"/>
    </location>
</feature>
<keyword evidence="8" id="KW-1185">Reference proteome</keyword>
<feature type="compositionally biased region" description="Basic and acidic residues" evidence="5">
    <location>
        <begin position="351"/>
        <end position="372"/>
    </location>
</feature>
<reference evidence="7" key="1">
    <citation type="submission" date="2023-06" db="EMBL/GenBank/DDBJ databases">
        <title>Genome-scale phylogeny and comparative genomics of the fungal order Sordariales.</title>
        <authorList>
            <consortium name="Lawrence Berkeley National Laboratory"/>
            <person name="Hensen N."/>
            <person name="Bonometti L."/>
            <person name="Westerberg I."/>
            <person name="Brannstrom I.O."/>
            <person name="Guillou S."/>
            <person name="Cros-Aarteil S."/>
            <person name="Calhoun S."/>
            <person name="Haridas S."/>
            <person name="Kuo A."/>
            <person name="Mondo S."/>
            <person name="Pangilinan J."/>
            <person name="Riley R."/>
            <person name="Labutti K."/>
            <person name="Andreopoulos B."/>
            <person name="Lipzen A."/>
            <person name="Chen C."/>
            <person name="Yanf M."/>
            <person name="Daum C."/>
            <person name="Ng V."/>
            <person name="Clum A."/>
            <person name="Steindorff A."/>
            <person name="Ohm R."/>
            <person name="Martin F."/>
            <person name="Silar P."/>
            <person name="Natvig D."/>
            <person name="Lalanne C."/>
            <person name="Gautier V."/>
            <person name="Ament-Velasquez S.L."/>
            <person name="Kruys A."/>
            <person name="Hutchinson M.I."/>
            <person name="Powell A.J."/>
            <person name="Barry K."/>
            <person name="Miller A.N."/>
            <person name="Grigoriev I.V."/>
            <person name="Debuchy R."/>
            <person name="Gladieux P."/>
            <person name="Thoren M.H."/>
            <person name="Johannesson H."/>
        </authorList>
    </citation>
    <scope>NUCLEOTIDE SEQUENCE</scope>
    <source>
        <strain evidence="7">8032-3</strain>
    </source>
</reference>
<dbReference type="Proteomes" id="UP001244011">
    <property type="component" value="Unassembled WGS sequence"/>
</dbReference>
<gene>
    <name evidence="7" type="ORF">QBC33DRAFT_558737</name>
</gene>
<evidence type="ECO:0000256" key="6">
    <source>
        <dbReference type="SAM" id="Phobius"/>
    </source>
</evidence>
<dbReference type="GO" id="GO:0005385">
    <property type="term" value="F:zinc ion transmembrane transporter activity"/>
    <property type="evidence" value="ECO:0007669"/>
    <property type="project" value="TreeGrafter"/>
</dbReference>
<evidence type="ECO:0000256" key="3">
    <source>
        <dbReference type="ARBA" id="ARBA00022989"/>
    </source>
</evidence>
<protein>
    <submittedName>
        <fullName evidence="7">ZIP zinc transporter-domain-containing protein</fullName>
    </submittedName>
</protein>
<comment type="caution">
    <text evidence="7">The sequence shown here is derived from an EMBL/GenBank/DDBJ whole genome shotgun (WGS) entry which is preliminary data.</text>
</comment>
<feature type="compositionally biased region" description="Basic and acidic residues" evidence="5">
    <location>
        <begin position="95"/>
        <end position="106"/>
    </location>
</feature>
<feature type="transmembrane region" description="Helical" evidence="6">
    <location>
        <begin position="216"/>
        <end position="237"/>
    </location>
</feature>
<dbReference type="InterPro" id="IPR003689">
    <property type="entry name" value="ZIP"/>
</dbReference>
<dbReference type="AlphaFoldDB" id="A0AAJ0C0X8"/>
<dbReference type="PANTHER" id="PTHR11040">
    <property type="entry name" value="ZINC/IRON TRANSPORTER"/>
    <property type="match status" value="1"/>
</dbReference>
<organism evidence="7 8">
    <name type="scientific">Phialemonium atrogriseum</name>
    <dbReference type="NCBI Taxonomy" id="1093897"/>
    <lineage>
        <taxon>Eukaryota</taxon>
        <taxon>Fungi</taxon>
        <taxon>Dikarya</taxon>
        <taxon>Ascomycota</taxon>
        <taxon>Pezizomycotina</taxon>
        <taxon>Sordariomycetes</taxon>
        <taxon>Sordariomycetidae</taxon>
        <taxon>Cephalothecales</taxon>
        <taxon>Cephalothecaceae</taxon>
        <taxon>Phialemonium</taxon>
    </lineage>
</organism>
<name>A0AAJ0C0X8_9PEZI</name>
<evidence type="ECO:0000256" key="2">
    <source>
        <dbReference type="ARBA" id="ARBA00022692"/>
    </source>
</evidence>
<feature type="transmembrane region" description="Helical" evidence="6">
    <location>
        <begin position="182"/>
        <end position="204"/>
    </location>
</feature>
<evidence type="ECO:0000256" key="4">
    <source>
        <dbReference type="ARBA" id="ARBA00023136"/>
    </source>
</evidence>
<evidence type="ECO:0000313" key="7">
    <source>
        <dbReference type="EMBL" id="KAK1767920.1"/>
    </source>
</evidence>
<feature type="transmembrane region" description="Helical" evidence="6">
    <location>
        <begin position="257"/>
        <end position="279"/>
    </location>
</feature>
<dbReference type="EMBL" id="MU839007">
    <property type="protein sequence ID" value="KAK1767920.1"/>
    <property type="molecule type" value="Genomic_DNA"/>
</dbReference>